<dbReference type="SUPFAM" id="SSF52172">
    <property type="entry name" value="CheY-like"/>
    <property type="match status" value="1"/>
</dbReference>
<keyword evidence="5" id="KW-1185">Reference proteome</keyword>
<evidence type="ECO:0000313" key="4">
    <source>
        <dbReference type="EMBL" id="SMO32198.1"/>
    </source>
</evidence>
<evidence type="ECO:0000256" key="1">
    <source>
        <dbReference type="ARBA" id="ARBA00022553"/>
    </source>
</evidence>
<proteinExistence type="predicted"/>
<reference evidence="4 5" key="1">
    <citation type="submission" date="2017-05" db="EMBL/GenBank/DDBJ databases">
        <authorList>
            <person name="Varghese N."/>
            <person name="Submissions S."/>
        </authorList>
    </citation>
    <scope>NUCLEOTIDE SEQUENCE [LARGE SCALE GENOMIC DNA]</scope>
    <source>
        <strain evidence="4 5">DSM 19036</strain>
    </source>
</reference>
<feature type="domain" description="Response regulatory" evidence="3">
    <location>
        <begin position="4"/>
        <end position="116"/>
    </location>
</feature>
<dbReference type="Pfam" id="PF00072">
    <property type="entry name" value="Response_reg"/>
    <property type="match status" value="1"/>
</dbReference>
<dbReference type="Proteomes" id="UP000320300">
    <property type="component" value="Unassembled WGS sequence"/>
</dbReference>
<evidence type="ECO:0000259" key="3">
    <source>
        <dbReference type="PROSITE" id="PS50110"/>
    </source>
</evidence>
<dbReference type="InterPro" id="IPR050595">
    <property type="entry name" value="Bact_response_regulator"/>
</dbReference>
<gene>
    <name evidence="4" type="ORF">SAMN06265348_10137</name>
</gene>
<dbReference type="PROSITE" id="PS50110">
    <property type="entry name" value="RESPONSE_REGULATORY"/>
    <property type="match status" value="1"/>
</dbReference>
<accession>A0A521ABP3</accession>
<dbReference type="PANTHER" id="PTHR44591">
    <property type="entry name" value="STRESS RESPONSE REGULATOR PROTEIN 1"/>
    <property type="match status" value="1"/>
</dbReference>
<feature type="modified residue" description="4-aspartylphosphate" evidence="2">
    <location>
        <position position="51"/>
    </location>
</feature>
<name>A0A521ABP3_9SPHI</name>
<dbReference type="SMART" id="SM00448">
    <property type="entry name" value="REC"/>
    <property type="match status" value="1"/>
</dbReference>
<sequence length="118" mass="13091">MKKSILIIEDDEEIRNVMNMILTEEGYNVLTKPGMIELDPKDELPDLIILDNYLRGQTGHDICMQLKSVTVTACIPIILMSAGNNLNETAVSCHADACISKPFDIDDLTSCVKELLPL</sequence>
<organism evidence="4 5">
    <name type="scientific">Pedobacter westerhofensis</name>
    <dbReference type="NCBI Taxonomy" id="425512"/>
    <lineage>
        <taxon>Bacteria</taxon>
        <taxon>Pseudomonadati</taxon>
        <taxon>Bacteroidota</taxon>
        <taxon>Sphingobacteriia</taxon>
        <taxon>Sphingobacteriales</taxon>
        <taxon>Sphingobacteriaceae</taxon>
        <taxon>Pedobacter</taxon>
    </lineage>
</organism>
<dbReference type="InterPro" id="IPR011006">
    <property type="entry name" value="CheY-like_superfamily"/>
</dbReference>
<dbReference type="EMBL" id="FXTN01000001">
    <property type="protein sequence ID" value="SMO32198.1"/>
    <property type="molecule type" value="Genomic_DNA"/>
</dbReference>
<dbReference type="Gene3D" id="3.40.50.2300">
    <property type="match status" value="1"/>
</dbReference>
<dbReference type="OrthoDB" id="710898at2"/>
<keyword evidence="1 2" id="KW-0597">Phosphoprotein</keyword>
<dbReference type="GO" id="GO:0000160">
    <property type="term" value="P:phosphorelay signal transduction system"/>
    <property type="evidence" value="ECO:0007669"/>
    <property type="project" value="InterPro"/>
</dbReference>
<dbReference type="PANTHER" id="PTHR44591:SF3">
    <property type="entry name" value="RESPONSE REGULATORY DOMAIN-CONTAINING PROTEIN"/>
    <property type="match status" value="1"/>
</dbReference>
<dbReference type="InterPro" id="IPR001789">
    <property type="entry name" value="Sig_transdc_resp-reg_receiver"/>
</dbReference>
<evidence type="ECO:0000256" key="2">
    <source>
        <dbReference type="PROSITE-ProRule" id="PRU00169"/>
    </source>
</evidence>
<dbReference type="RefSeq" id="WP_142526183.1">
    <property type="nucleotide sequence ID" value="NZ_CBCSJO010000002.1"/>
</dbReference>
<evidence type="ECO:0000313" key="5">
    <source>
        <dbReference type="Proteomes" id="UP000320300"/>
    </source>
</evidence>
<dbReference type="AlphaFoldDB" id="A0A521ABP3"/>
<protein>
    <submittedName>
        <fullName evidence="4">Response regulator receiver domain-containing protein</fullName>
    </submittedName>
</protein>